<dbReference type="PANTHER" id="PTHR43804:SF7">
    <property type="entry name" value="LD18447P"/>
    <property type="match status" value="1"/>
</dbReference>
<dbReference type="HAMAP" id="MF_00093">
    <property type="entry name" value="Rel_fac_1"/>
    <property type="match status" value="1"/>
</dbReference>
<dbReference type="InterPro" id="IPR045853">
    <property type="entry name" value="Pep_chain_release_fac_I_sf"/>
</dbReference>
<evidence type="ECO:0000256" key="5">
    <source>
        <dbReference type="ARBA" id="ARBA00022490"/>
    </source>
</evidence>
<dbReference type="InterPro" id="IPR000352">
    <property type="entry name" value="Pep_chain_release_fac_I"/>
</dbReference>
<reference evidence="10 11" key="1">
    <citation type="submission" date="2019-04" db="EMBL/GenBank/DDBJ databases">
        <title>Taxonomy of novel Haliea sp. from mangrove soil of West Coast of India.</title>
        <authorList>
            <person name="Verma A."/>
            <person name="Kumar P."/>
            <person name="Krishnamurthi S."/>
        </authorList>
    </citation>
    <scope>NUCLEOTIDE SEQUENCE [LARGE SCALE GENOMIC DNA]</scope>
    <source>
        <strain evidence="10 11">SAOS-164</strain>
    </source>
</reference>
<feature type="domain" description="Prokaryotic-type class I peptide chain release factors" evidence="9">
    <location>
        <begin position="230"/>
        <end position="246"/>
    </location>
</feature>
<dbReference type="InterPro" id="IPR004373">
    <property type="entry name" value="RF-1"/>
</dbReference>
<evidence type="ECO:0000256" key="2">
    <source>
        <dbReference type="ARBA" id="ARBA00004496"/>
    </source>
</evidence>
<dbReference type="Gene3D" id="3.30.70.1660">
    <property type="match status" value="1"/>
</dbReference>
<dbReference type="Proteomes" id="UP000298050">
    <property type="component" value="Unassembled WGS sequence"/>
</dbReference>
<dbReference type="EMBL" id="SRLE01000013">
    <property type="protein sequence ID" value="TGD71540.1"/>
    <property type="molecule type" value="Genomic_DNA"/>
</dbReference>
<comment type="function">
    <text evidence="1 7">Peptide chain release factor 1 directs the termination of translation in response to the peptide chain termination codons UAG and UAA.</text>
</comment>
<feature type="modified residue" description="N5-methylglutamine" evidence="7">
    <location>
        <position position="237"/>
    </location>
</feature>
<dbReference type="Gene3D" id="3.30.160.20">
    <property type="match status" value="1"/>
</dbReference>
<dbReference type="PANTHER" id="PTHR43804">
    <property type="entry name" value="LD18447P"/>
    <property type="match status" value="1"/>
</dbReference>
<dbReference type="InterPro" id="IPR050057">
    <property type="entry name" value="Prokaryotic/Mito_RF"/>
</dbReference>
<keyword evidence="4 7" id="KW-0488">Methylation</keyword>
<organism evidence="10 11">
    <name type="scientific">Mangrovimicrobium sediminis</name>
    <dbReference type="NCBI Taxonomy" id="2562682"/>
    <lineage>
        <taxon>Bacteria</taxon>
        <taxon>Pseudomonadati</taxon>
        <taxon>Pseudomonadota</taxon>
        <taxon>Gammaproteobacteria</taxon>
        <taxon>Cellvibrionales</taxon>
        <taxon>Halieaceae</taxon>
        <taxon>Mangrovimicrobium</taxon>
    </lineage>
</organism>
<evidence type="ECO:0000259" key="9">
    <source>
        <dbReference type="PROSITE" id="PS00745"/>
    </source>
</evidence>
<dbReference type="GO" id="GO:0005829">
    <property type="term" value="C:cytosol"/>
    <property type="evidence" value="ECO:0007669"/>
    <property type="project" value="UniProtKB-ARBA"/>
</dbReference>
<dbReference type="FunFam" id="3.30.70.1660:FF:000002">
    <property type="entry name" value="Peptide chain release factor 1"/>
    <property type="match status" value="1"/>
</dbReference>
<evidence type="ECO:0000256" key="3">
    <source>
        <dbReference type="ARBA" id="ARBA00010835"/>
    </source>
</evidence>
<accession>A0A4Z0LWB9</accession>
<sequence>MKASLLSKLETLTDRHEEVSALLGDSETIADQDRFRDLSREYAELESVVQCYGAYRKVQGDLEEARAMLGESDPELREMAQEELDSGSERLAQLEVELQTLLLPRDPNDSHNVFLEIRAGTGGDEAAIFAGDLFRMYSRYAERMSWRIEVLSERPGEHGGFKEIITRVEGRDVYAHLKFESGAHRVQRVPETESQGRIHTSACTVAILPEAEEVDAVEINKADLRIDTYRASGAGGQHVNKTDSAVRLTHLPTGIVVECQDERSQHKNRARAMSLLQAKLLSSVQDKAAAEQASLRRDLVGTGDRSDRIRTYNFPQGRLTDHRINLTLYKLDEIMEGDLGAVVDPLRQEYQADQLAALADGAGSH</sequence>
<evidence type="ECO:0000256" key="1">
    <source>
        <dbReference type="ARBA" id="ARBA00002986"/>
    </source>
</evidence>
<keyword evidence="5 7" id="KW-0963">Cytoplasm</keyword>
<comment type="caution">
    <text evidence="10">The sequence shown here is derived from an EMBL/GenBank/DDBJ whole genome shotgun (WGS) entry which is preliminary data.</text>
</comment>
<dbReference type="FunFam" id="3.30.70.1660:FF:000004">
    <property type="entry name" value="Peptide chain release factor 1"/>
    <property type="match status" value="1"/>
</dbReference>
<gene>
    <name evidence="7 10" type="primary">prfA</name>
    <name evidence="10" type="ORF">E4634_17990</name>
</gene>
<evidence type="ECO:0000256" key="7">
    <source>
        <dbReference type="HAMAP-Rule" id="MF_00093"/>
    </source>
</evidence>
<dbReference type="Pfam" id="PF00472">
    <property type="entry name" value="RF-1"/>
    <property type="match status" value="1"/>
</dbReference>
<dbReference type="AlphaFoldDB" id="A0A4Z0LWB9"/>
<dbReference type="FunFam" id="3.30.160.20:FF:000004">
    <property type="entry name" value="Peptide chain release factor 1"/>
    <property type="match status" value="1"/>
</dbReference>
<keyword evidence="11" id="KW-1185">Reference proteome</keyword>
<name>A0A4Z0LWB9_9GAMM</name>
<protein>
    <recommendedName>
        <fullName evidence="7 8">Peptide chain release factor 1</fullName>
        <shortName evidence="7">RF-1</shortName>
    </recommendedName>
</protein>
<comment type="subcellular location">
    <subcellularLocation>
        <location evidence="2 7">Cytoplasm</location>
    </subcellularLocation>
</comment>
<dbReference type="InterPro" id="IPR005139">
    <property type="entry name" value="PCRF"/>
</dbReference>
<evidence type="ECO:0000313" key="10">
    <source>
        <dbReference type="EMBL" id="TGD71540.1"/>
    </source>
</evidence>
<dbReference type="SUPFAM" id="SSF75620">
    <property type="entry name" value="Release factor"/>
    <property type="match status" value="1"/>
</dbReference>
<dbReference type="SMART" id="SM00937">
    <property type="entry name" value="PCRF"/>
    <property type="match status" value="1"/>
</dbReference>
<comment type="similarity">
    <text evidence="3 7">Belongs to the prokaryotic/mitochondrial release factor family.</text>
</comment>
<dbReference type="NCBIfam" id="NF001859">
    <property type="entry name" value="PRK00591.1"/>
    <property type="match status" value="1"/>
</dbReference>
<dbReference type="OrthoDB" id="9806673at2"/>
<dbReference type="GO" id="GO:0016149">
    <property type="term" value="F:translation release factor activity, codon specific"/>
    <property type="evidence" value="ECO:0007669"/>
    <property type="project" value="UniProtKB-UniRule"/>
</dbReference>
<evidence type="ECO:0000256" key="4">
    <source>
        <dbReference type="ARBA" id="ARBA00022481"/>
    </source>
</evidence>
<dbReference type="NCBIfam" id="TIGR00019">
    <property type="entry name" value="prfA"/>
    <property type="match status" value="1"/>
</dbReference>
<evidence type="ECO:0000256" key="8">
    <source>
        <dbReference type="NCBIfam" id="TIGR00019"/>
    </source>
</evidence>
<proteinExistence type="inferred from homology"/>
<comment type="PTM">
    <text evidence="7">Methylated by PrmC. Methylation increases the termination efficiency of RF1.</text>
</comment>
<evidence type="ECO:0000256" key="6">
    <source>
        <dbReference type="ARBA" id="ARBA00022917"/>
    </source>
</evidence>
<dbReference type="PROSITE" id="PS00745">
    <property type="entry name" value="RF_PROK_I"/>
    <property type="match status" value="1"/>
</dbReference>
<dbReference type="Pfam" id="PF03462">
    <property type="entry name" value="PCRF"/>
    <property type="match status" value="1"/>
</dbReference>
<dbReference type="Gene3D" id="6.10.140.1950">
    <property type="match status" value="1"/>
</dbReference>
<evidence type="ECO:0000313" key="11">
    <source>
        <dbReference type="Proteomes" id="UP000298050"/>
    </source>
</evidence>
<dbReference type="RefSeq" id="WP_135446056.1">
    <property type="nucleotide sequence ID" value="NZ_SRLE01000013.1"/>
</dbReference>
<keyword evidence="6 7" id="KW-0648">Protein biosynthesis</keyword>